<dbReference type="EnsemblPlants" id="AET5Gv20446700.6">
    <property type="protein sequence ID" value="AET5Gv20446700.6"/>
    <property type="gene ID" value="AET5Gv20446700"/>
</dbReference>
<organism evidence="1 2">
    <name type="scientific">Aegilops tauschii subsp. strangulata</name>
    <name type="common">Goatgrass</name>
    <dbReference type="NCBI Taxonomy" id="200361"/>
    <lineage>
        <taxon>Eukaryota</taxon>
        <taxon>Viridiplantae</taxon>
        <taxon>Streptophyta</taxon>
        <taxon>Embryophyta</taxon>
        <taxon>Tracheophyta</taxon>
        <taxon>Spermatophyta</taxon>
        <taxon>Magnoliopsida</taxon>
        <taxon>Liliopsida</taxon>
        <taxon>Poales</taxon>
        <taxon>Poaceae</taxon>
        <taxon>BOP clade</taxon>
        <taxon>Pooideae</taxon>
        <taxon>Triticodae</taxon>
        <taxon>Triticeae</taxon>
        <taxon>Triticinae</taxon>
        <taxon>Aegilops</taxon>
    </lineage>
</organism>
<dbReference type="EnsemblPlants" id="AET5Gv20446700.2">
    <property type="protein sequence ID" value="AET5Gv20446700.2"/>
    <property type="gene ID" value="AET5Gv20446700"/>
</dbReference>
<dbReference type="Gramene" id="AET5Gv20446700.6">
    <property type="protein sequence ID" value="AET5Gv20446700.6"/>
    <property type="gene ID" value="AET5Gv20446700"/>
</dbReference>
<reference evidence="2" key="2">
    <citation type="journal article" date="2017" name="Nat. Plants">
        <title>The Aegilops tauschii genome reveals multiple impacts of transposons.</title>
        <authorList>
            <person name="Zhao G."/>
            <person name="Zou C."/>
            <person name="Li K."/>
            <person name="Wang K."/>
            <person name="Li T."/>
            <person name="Gao L."/>
            <person name="Zhang X."/>
            <person name="Wang H."/>
            <person name="Yang Z."/>
            <person name="Liu X."/>
            <person name="Jiang W."/>
            <person name="Mao L."/>
            <person name="Kong X."/>
            <person name="Jiao Y."/>
            <person name="Jia J."/>
        </authorList>
    </citation>
    <scope>NUCLEOTIDE SEQUENCE [LARGE SCALE GENOMIC DNA]</scope>
    <source>
        <strain evidence="2">cv. AL8/78</strain>
    </source>
</reference>
<reference evidence="2" key="1">
    <citation type="journal article" date="2014" name="Science">
        <title>Ancient hybridizations among the ancestral genomes of bread wheat.</title>
        <authorList>
            <consortium name="International Wheat Genome Sequencing Consortium,"/>
            <person name="Marcussen T."/>
            <person name="Sandve S.R."/>
            <person name="Heier L."/>
            <person name="Spannagl M."/>
            <person name="Pfeifer M."/>
            <person name="Jakobsen K.S."/>
            <person name="Wulff B.B."/>
            <person name="Steuernagel B."/>
            <person name="Mayer K.F."/>
            <person name="Olsen O.A."/>
        </authorList>
    </citation>
    <scope>NUCLEOTIDE SEQUENCE [LARGE SCALE GENOMIC DNA]</scope>
    <source>
        <strain evidence="2">cv. AL8/78</strain>
    </source>
</reference>
<keyword evidence="2" id="KW-1185">Reference proteome</keyword>
<dbReference type="Gramene" id="AET5Gv20446700.2">
    <property type="protein sequence ID" value="AET5Gv20446700.2"/>
    <property type="gene ID" value="AET5Gv20446700"/>
</dbReference>
<evidence type="ECO:0000313" key="2">
    <source>
        <dbReference type="Proteomes" id="UP000015105"/>
    </source>
</evidence>
<dbReference type="AlphaFoldDB" id="A0A453KKP7"/>
<reference evidence="1" key="3">
    <citation type="journal article" date="2017" name="Nature">
        <title>Genome sequence of the progenitor of the wheat D genome Aegilops tauschii.</title>
        <authorList>
            <person name="Luo M.C."/>
            <person name="Gu Y.Q."/>
            <person name="Puiu D."/>
            <person name="Wang H."/>
            <person name="Twardziok S.O."/>
            <person name="Deal K.R."/>
            <person name="Huo N."/>
            <person name="Zhu T."/>
            <person name="Wang L."/>
            <person name="Wang Y."/>
            <person name="McGuire P.E."/>
            <person name="Liu S."/>
            <person name="Long H."/>
            <person name="Ramasamy R.K."/>
            <person name="Rodriguez J.C."/>
            <person name="Van S.L."/>
            <person name="Yuan L."/>
            <person name="Wang Z."/>
            <person name="Xia Z."/>
            <person name="Xiao L."/>
            <person name="Anderson O.D."/>
            <person name="Ouyang S."/>
            <person name="Liang Y."/>
            <person name="Zimin A.V."/>
            <person name="Pertea G."/>
            <person name="Qi P."/>
            <person name="Bennetzen J.L."/>
            <person name="Dai X."/>
            <person name="Dawson M.W."/>
            <person name="Muller H.G."/>
            <person name="Kugler K."/>
            <person name="Rivarola-Duarte L."/>
            <person name="Spannagl M."/>
            <person name="Mayer K.F.X."/>
            <person name="Lu F.H."/>
            <person name="Bevan M.W."/>
            <person name="Leroy P."/>
            <person name="Li P."/>
            <person name="You F.M."/>
            <person name="Sun Q."/>
            <person name="Liu Z."/>
            <person name="Lyons E."/>
            <person name="Wicker T."/>
            <person name="Salzberg S.L."/>
            <person name="Devos K.M."/>
            <person name="Dvorak J."/>
        </authorList>
    </citation>
    <scope>NUCLEOTIDE SEQUENCE [LARGE SCALE GENOMIC DNA]</scope>
    <source>
        <strain evidence="1">cv. AL8/78</strain>
    </source>
</reference>
<dbReference type="Proteomes" id="UP000015105">
    <property type="component" value="Chromosome 5D"/>
</dbReference>
<accession>A0A453KKP7</accession>
<proteinExistence type="predicted"/>
<protein>
    <submittedName>
        <fullName evidence="1">Uncharacterized protein</fullName>
    </submittedName>
</protein>
<reference evidence="1" key="4">
    <citation type="submission" date="2019-03" db="UniProtKB">
        <authorList>
            <consortium name="EnsemblPlants"/>
        </authorList>
    </citation>
    <scope>IDENTIFICATION</scope>
</reference>
<name>A0A453KKP7_AEGTS</name>
<dbReference type="Gramene" id="AET5Gv20446700.5">
    <property type="protein sequence ID" value="AET5Gv20446700.5"/>
    <property type="gene ID" value="AET5Gv20446700"/>
</dbReference>
<evidence type="ECO:0000313" key="1">
    <source>
        <dbReference type="EnsemblPlants" id="AET5Gv20446700.6"/>
    </source>
</evidence>
<sequence>MSCPLSEMIVSINKIKLFVGDRNNNPHSDAEICPRKHGGHVLWEELLLHVSRNGDGRRKTKQHTGCRTTAVQGLARQKQTAGQRDKRTSSRARVHARMCAPRTYQGRQAHAALRTSRELWPGQGPDSLISFKAKSEHRPVLGANIISILRSRKHMNMIDHNNC</sequence>
<dbReference type="EnsemblPlants" id="AET5Gv20446700.5">
    <property type="protein sequence ID" value="AET5Gv20446700.5"/>
    <property type="gene ID" value="AET5Gv20446700"/>
</dbReference>
<reference evidence="1" key="5">
    <citation type="journal article" date="2021" name="G3 (Bethesda)">
        <title>Aegilops tauschii genome assembly Aet v5.0 features greater sequence contiguity and improved annotation.</title>
        <authorList>
            <person name="Wang L."/>
            <person name="Zhu T."/>
            <person name="Rodriguez J.C."/>
            <person name="Deal K.R."/>
            <person name="Dubcovsky J."/>
            <person name="McGuire P.E."/>
            <person name="Lux T."/>
            <person name="Spannagl M."/>
            <person name="Mayer K.F.X."/>
            <person name="Baldrich P."/>
            <person name="Meyers B.C."/>
            <person name="Huo N."/>
            <person name="Gu Y.Q."/>
            <person name="Zhou H."/>
            <person name="Devos K.M."/>
            <person name="Bennetzen J.L."/>
            <person name="Unver T."/>
            <person name="Budak H."/>
            <person name="Gulick P.J."/>
            <person name="Galiba G."/>
            <person name="Kalapos B."/>
            <person name="Nelson D.R."/>
            <person name="Li P."/>
            <person name="You F.M."/>
            <person name="Luo M.C."/>
            <person name="Dvorak J."/>
        </authorList>
    </citation>
    <scope>NUCLEOTIDE SEQUENCE [LARGE SCALE GENOMIC DNA]</scope>
    <source>
        <strain evidence="1">cv. AL8/78</strain>
    </source>
</reference>